<dbReference type="GO" id="GO:0004888">
    <property type="term" value="F:transmembrane signaling receptor activity"/>
    <property type="evidence" value="ECO:0007669"/>
    <property type="project" value="InterPro"/>
</dbReference>
<dbReference type="AlphaFoldDB" id="A0A916UH14"/>
<evidence type="ECO:0000256" key="6">
    <source>
        <dbReference type="SAM" id="Phobius"/>
    </source>
</evidence>
<dbReference type="GO" id="GO:0005886">
    <property type="term" value="C:plasma membrane"/>
    <property type="evidence" value="ECO:0007669"/>
    <property type="project" value="TreeGrafter"/>
</dbReference>
<dbReference type="Gene3D" id="1.10.287.950">
    <property type="entry name" value="Methyl-accepting chemotaxis protein"/>
    <property type="match status" value="1"/>
</dbReference>
<evidence type="ECO:0000256" key="3">
    <source>
        <dbReference type="ARBA" id="ARBA00029447"/>
    </source>
</evidence>
<dbReference type="CDD" id="cd11386">
    <property type="entry name" value="MCP_signal"/>
    <property type="match status" value="1"/>
</dbReference>
<reference evidence="9" key="2">
    <citation type="submission" date="2020-09" db="EMBL/GenBank/DDBJ databases">
        <authorList>
            <person name="Sun Q."/>
            <person name="Zhou Y."/>
        </authorList>
    </citation>
    <scope>NUCLEOTIDE SEQUENCE</scope>
    <source>
        <strain evidence="9">CGMCC 1.10998</strain>
    </source>
</reference>
<evidence type="ECO:0000259" key="8">
    <source>
        <dbReference type="PROSITE" id="PS50885"/>
    </source>
</evidence>
<feature type="domain" description="HAMP" evidence="8">
    <location>
        <begin position="305"/>
        <end position="359"/>
    </location>
</feature>
<name>A0A916UH14_9BURK</name>
<dbReference type="Pfam" id="PF00672">
    <property type="entry name" value="HAMP"/>
    <property type="match status" value="1"/>
</dbReference>
<dbReference type="CDD" id="cd06225">
    <property type="entry name" value="HAMP"/>
    <property type="match status" value="1"/>
</dbReference>
<dbReference type="InterPro" id="IPR003660">
    <property type="entry name" value="HAMP_dom"/>
</dbReference>
<dbReference type="InterPro" id="IPR051310">
    <property type="entry name" value="MCP_chemotaxis"/>
</dbReference>
<feature type="transmembrane region" description="Helical" evidence="6">
    <location>
        <begin position="281"/>
        <end position="303"/>
    </location>
</feature>
<keyword evidence="6" id="KW-1133">Transmembrane helix</keyword>
<comment type="similarity">
    <text evidence="3">Belongs to the methyl-accepting chemotaxis (MCP) protein family.</text>
</comment>
<dbReference type="Proteomes" id="UP000637423">
    <property type="component" value="Unassembled WGS sequence"/>
</dbReference>
<keyword evidence="6" id="KW-0472">Membrane</keyword>
<comment type="subcellular location">
    <subcellularLocation>
        <location evidence="1">Membrane</location>
    </subcellularLocation>
</comment>
<evidence type="ECO:0008006" key="11">
    <source>
        <dbReference type="Google" id="ProtNLM"/>
    </source>
</evidence>
<dbReference type="SMART" id="SM00283">
    <property type="entry name" value="MA"/>
    <property type="match status" value="1"/>
</dbReference>
<dbReference type="Pfam" id="PF00015">
    <property type="entry name" value="MCPsignal"/>
    <property type="match status" value="1"/>
</dbReference>
<keyword evidence="4" id="KW-0807">Transducer</keyword>
<dbReference type="InterPro" id="IPR004090">
    <property type="entry name" value="Chemotax_Me-accpt_rcpt"/>
</dbReference>
<feature type="domain" description="Methyl-accepting transducer" evidence="7">
    <location>
        <begin position="364"/>
        <end position="593"/>
    </location>
</feature>
<dbReference type="SUPFAM" id="SSF58104">
    <property type="entry name" value="Methyl-accepting chemotaxis protein (MCP) signaling domain"/>
    <property type="match status" value="1"/>
</dbReference>
<keyword evidence="5" id="KW-0175">Coiled coil</keyword>
<protein>
    <recommendedName>
        <fullName evidence="11">Methyl-accepting chemotaxis protein</fullName>
    </recommendedName>
</protein>
<evidence type="ECO:0000256" key="2">
    <source>
        <dbReference type="ARBA" id="ARBA00022481"/>
    </source>
</evidence>
<evidence type="ECO:0000313" key="9">
    <source>
        <dbReference type="EMBL" id="GGC71827.1"/>
    </source>
</evidence>
<dbReference type="PANTHER" id="PTHR43531">
    <property type="entry name" value="PROTEIN ICFG"/>
    <property type="match status" value="1"/>
</dbReference>
<dbReference type="PANTHER" id="PTHR43531:SF14">
    <property type="entry name" value="METHYL-ACCEPTING CHEMOTAXIS PROTEIN I-RELATED"/>
    <property type="match status" value="1"/>
</dbReference>
<sequence>MLSMGLCLLIFLIISTTLSITMTGNGIRERVVQQELPAVVGEIRNDILRQIAEPLALSKGIANNTYLQDWENAGLPDEGLANWQRYTKQIKDKAKAATVFWVSAATGKYFTEAGLNRTLDKASANDQWFYGFLSGGKPYTLDIDKDVSSSVYMLFINFRFEAGEGKSGIAGLGLSVDELANTIRSYHVGKSGYVYLVRANGSLLIHKDPVLVDGKHFLKDLPGYSQELSGKLLGGEKFTSATYSAPSGKQIVASSFVPELNAYVIAEVPEAEVLGSVMKSAAVSALVAGLVGGGIGLFVIFLISRAIAAPVARAANMLGEIADGNGDLSRRMQVESEDEIGALADSFNRFVSSLNRTISEVRSSTDTIATASSEIAAGNLDLSSRTEDQASSLEETAATMDELTATVKQNADNARQANQLVVSASDYAVKGGEVVGQVVNTMGSIKDSSRKIVDIIGVIDGIAFQTNILALNAAVEAARAGEQGRGFAVVASEVRNLAQRSASAAKEIKELIGDSVDKVDLGGKLVDQAGVTMEQIVTSVKQVADIMGEIAAASHEQSEGIGQINQAITQMDNATQQNAALVEQAAAAAQSLQDQAANLAQVVSVFKLDQAQVLMPAAASARPLRIGAA</sequence>
<organism evidence="9 10">
    <name type="scientific">Undibacterium terreum</name>
    <dbReference type="NCBI Taxonomy" id="1224302"/>
    <lineage>
        <taxon>Bacteria</taxon>
        <taxon>Pseudomonadati</taxon>
        <taxon>Pseudomonadota</taxon>
        <taxon>Betaproteobacteria</taxon>
        <taxon>Burkholderiales</taxon>
        <taxon>Oxalobacteraceae</taxon>
        <taxon>Undibacterium</taxon>
    </lineage>
</organism>
<dbReference type="PROSITE" id="PS50885">
    <property type="entry name" value="HAMP"/>
    <property type="match status" value="1"/>
</dbReference>
<evidence type="ECO:0000256" key="4">
    <source>
        <dbReference type="PROSITE-ProRule" id="PRU00284"/>
    </source>
</evidence>
<evidence type="ECO:0000259" key="7">
    <source>
        <dbReference type="PROSITE" id="PS50111"/>
    </source>
</evidence>
<keyword evidence="6" id="KW-0812">Transmembrane</keyword>
<evidence type="ECO:0000256" key="5">
    <source>
        <dbReference type="SAM" id="Coils"/>
    </source>
</evidence>
<dbReference type="PRINTS" id="PR00260">
    <property type="entry name" value="CHEMTRNSDUCR"/>
</dbReference>
<keyword evidence="2" id="KW-0488">Methylation</keyword>
<evidence type="ECO:0000313" key="10">
    <source>
        <dbReference type="Proteomes" id="UP000637423"/>
    </source>
</evidence>
<accession>A0A916UH14</accession>
<comment type="caution">
    <text evidence="9">The sequence shown here is derived from an EMBL/GenBank/DDBJ whole genome shotgun (WGS) entry which is preliminary data.</text>
</comment>
<gene>
    <name evidence="9" type="ORF">GCM10011396_18610</name>
</gene>
<dbReference type="Gene3D" id="3.30.450.20">
    <property type="entry name" value="PAS domain"/>
    <property type="match status" value="1"/>
</dbReference>
<dbReference type="PROSITE" id="PS50111">
    <property type="entry name" value="CHEMOTAXIS_TRANSDUC_2"/>
    <property type="match status" value="1"/>
</dbReference>
<evidence type="ECO:0000256" key="1">
    <source>
        <dbReference type="ARBA" id="ARBA00004370"/>
    </source>
</evidence>
<dbReference type="GO" id="GO:0007165">
    <property type="term" value="P:signal transduction"/>
    <property type="evidence" value="ECO:0007669"/>
    <property type="project" value="UniProtKB-KW"/>
</dbReference>
<proteinExistence type="inferred from homology"/>
<dbReference type="SMART" id="SM00304">
    <property type="entry name" value="HAMP"/>
    <property type="match status" value="1"/>
</dbReference>
<keyword evidence="10" id="KW-1185">Reference proteome</keyword>
<dbReference type="EMBL" id="BMED01000002">
    <property type="protein sequence ID" value="GGC71827.1"/>
    <property type="molecule type" value="Genomic_DNA"/>
</dbReference>
<dbReference type="InterPro" id="IPR004089">
    <property type="entry name" value="MCPsignal_dom"/>
</dbReference>
<reference evidence="9" key="1">
    <citation type="journal article" date="2014" name="Int. J. Syst. Evol. Microbiol.">
        <title>Complete genome sequence of Corynebacterium casei LMG S-19264T (=DSM 44701T), isolated from a smear-ripened cheese.</title>
        <authorList>
            <consortium name="US DOE Joint Genome Institute (JGI-PGF)"/>
            <person name="Walter F."/>
            <person name="Albersmeier A."/>
            <person name="Kalinowski J."/>
            <person name="Ruckert C."/>
        </authorList>
    </citation>
    <scope>NUCLEOTIDE SEQUENCE</scope>
    <source>
        <strain evidence="9">CGMCC 1.10998</strain>
    </source>
</reference>
<dbReference type="CDD" id="cd12912">
    <property type="entry name" value="PDC2_MCP_like"/>
    <property type="match status" value="1"/>
</dbReference>
<dbReference type="FunFam" id="1.10.287.950:FF:000001">
    <property type="entry name" value="Methyl-accepting chemotaxis sensory transducer"/>
    <property type="match status" value="1"/>
</dbReference>
<feature type="coiled-coil region" evidence="5">
    <location>
        <begin position="564"/>
        <end position="602"/>
    </location>
</feature>
<dbReference type="GO" id="GO:0006935">
    <property type="term" value="P:chemotaxis"/>
    <property type="evidence" value="ECO:0007669"/>
    <property type="project" value="InterPro"/>
</dbReference>